<dbReference type="NCBIfam" id="TIGR02887">
    <property type="entry name" value="spore_ger_x_C"/>
    <property type="match status" value="1"/>
</dbReference>
<evidence type="ECO:0000256" key="3">
    <source>
        <dbReference type="ARBA" id="ARBA00022544"/>
    </source>
</evidence>
<accession>A0ABY4EJA8</accession>
<protein>
    <submittedName>
        <fullName evidence="10">Ger(X)C family spore germination protein</fullName>
    </submittedName>
</protein>
<evidence type="ECO:0000256" key="2">
    <source>
        <dbReference type="ARBA" id="ARBA00007886"/>
    </source>
</evidence>
<keyword evidence="3" id="KW-0309">Germination</keyword>
<comment type="similarity">
    <text evidence="2">Belongs to the GerABKC lipoprotein family.</text>
</comment>
<evidence type="ECO:0000256" key="6">
    <source>
        <dbReference type="ARBA" id="ARBA00023139"/>
    </source>
</evidence>
<dbReference type="PROSITE" id="PS51257">
    <property type="entry name" value="PROKAR_LIPOPROTEIN"/>
    <property type="match status" value="1"/>
</dbReference>
<dbReference type="RefSeq" id="WP_244708966.1">
    <property type="nucleotide sequence ID" value="NZ_CP095073.1"/>
</dbReference>
<evidence type="ECO:0000313" key="10">
    <source>
        <dbReference type="EMBL" id="UOQ43607.1"/>
    </source>
</evidence>
<dbReference type="PANTHER" id="PTHR35789">
    <property type="entry name" value="SPORE GERMINATION PROTEIN B3"/>
    <property type="match status" value="1"/>
</dbReference>
<dbReference type="InterPro" id="IPR046953">
    <property type="entry name" value="Spore_GerAC-like_C"/>
</dbReference>
<dbReference type="Gene3D" id="3.30.300.210">
    <property type="entry name" value="Nutrient germinant receptor protein C, domain 3"/>
    <property type="match status" value="1"/>
</dbReference>
<dbReference type="Pfam" id="PF25198">
    <property type="entry name" value="Spore_GerAC_N"/>
    <property type="match status" value="1"/>
</dbReference>
<dbReference type="EMBL" id="CP095073">
    <property type="protein sequence ID" value="UOQ43607.1"/>
    <property type="molecule type" value="Genomic_DNA"/>
</dbReference>
<dbReference type="InterPro" id="IPR008844">
    <property type="entry name" value="Spore_GerAC-like"/>
</dbReference>
<evidence type="ECO:0000256" key="1">
    <source>
        <dbReference type="ARBA" id="ARBA00004635"/>
    </source>
</evidence>
<keyword evidence="11" id="KW-1185">Reference proteome</keyword>
<keyword evidence="7" id="KW-0449">Lipoprotein</keyword>
<feature type="domain" description="Spore germination protein N-terminal" evidence="9">
    <location>
        <begin position="19"/>
        <end position="190"/>
    </location>
</feature>
<dbReference type="InterPro" id="IPR057336">
    <property type="entry name" value="GerAC_N"/>
</dbReference>
<feature type="domain" description="Spore germination GerAC-like C-terminal" evidence="8">
    <location>
        <begin position="200"/>
        <end position="368"/>
    </location>
</feature>
<dbReference type="PANTHER" id="PTHR35789:SF1">
    <property type="entry name" value="SPORE GERMINATION PROTEIN B3"/>
    <property type="match status" value="1"/>
</dbReference>
<evidence type="ECO:0000256" key="4">
    <source>
        <dbReference type="ARBA" id="ARBA00022729"/>
    </source>
</evidence>
<evidence type="ECO:0000256" key="7">
    <source>
        <dbReference type="ARBA" id="ARBA00023288"/>
    </source>
</evidence>
<name>A0ABY4EJA8_9BACI</name>
<dbReference type="Proteomes" id="UP000831787">
    <property type="component" value="Chromosome"/>
</dbReference>
<keyword evidence="6" id="KW-0564">Palmitate</keyword>
<keyword evidence="5" id="KW-0472">Membrane</keyword>
<comment type="subcellular location">
    <subcellularLocation>
        <location evidence="1">Membrane</location>
        <topology evidence="1">Lipid-anchor</topology>
    </subcellularLocation>
</comment>
<reference evidence="10 11" key="1">
    <citation type="submission" date="2022-04" db="EMBL/GenBank/DDBJ databases">
        <title>Halobacillus sp. isolated from saltern.</title>
        <authorList>
            <person name="Won M."/>
            <person name="Lee C.-M."/>
            <person name="Woen H.-Y."/>
            <person name="Kwon S.-W."/>
        </authorList>
    </citation>
    <scope>NUCLEOTIDE SEQUENCE [LARGE SCALE GENOMIC DNA]</scope>
    <source>
        <strain evidence="10 11">SSBR10-3</strain>
    </source>
</reference>
<dbReference type="Pfam" id="PF05504">
    <property type="entry name" value="Spore_GerAC"/>
    <property type="match status" value="1"/>
</dbReference>
<sequence>MKKALCMLISLFLLTGCWDQRQFKDIKLVLTKAFDLTEDGDLHETVSIPSVQRGGEGPGPEHIQIVSAEADNVREARERIDEMISQSFDPSKLKVILLGEELAQKGIYPILDDFYRNPRNNLNAYLGIVEGEAGKAVSIKNQTEPRISTYISGILESNITSTHFTGKNLQLICSDLLSPGKDFTLPYLKVLEESQLIKYDGLALFHDENYTGVHLTPEQSLLLMLLEGYRGQYARITKKIGKEGDNPLLDYISINVMKADQKLKIDAKDSEVKVTVRLNLKARIVEYPKNHLDSYSKVEKVNKRLSEVLTKDAKEIIDIVQEANSDVFGIGRRVMAYKPDVWDRLDWNEEFPDIEFEPKVTVEIQELGIIN</sequence>
<evidence type="ECO:0000313" key="11">
    <source>
        <dbReference type="Proteomes" id="UP000831787"/>
    </source>
</evidence>
<keyword evidence="4" id="KW-0732">Signal</keyword>
<dbReference type="InterPro" id="IPR038501">
    <property type="entry name" value="Spore_GerAC_C_sf"/>
</dbReference>
<evidence type="ECO:0000256" key="5">
    <source>
        <dbReference type="ARBA" id="ARBA00023136"/>
    </source>
</evidence>
<organism evidence="10 11">
    <name type="scientific">Halobacillus salinarum</name>
    <dbReference type="NCBI Taxonomy" id="2932257"/>
    <lineage>
        <taxon>Bacteria</taxon>
        <taxon>Bacillati</taxon>
        <taxon>Bacillota</taxon>
        <taxon>Bacilli</taxon>
        <taxon>Bacillales</taxon>
        <taxon>Bacillaceae</taxon>
        <taxon>Halobacillus</taxon>
    </lineage>
</organism>
<gene>
    <name evidence="10" type="ORF">MUN89_17090</name>
</gene>
<proteinExistence type="inferred from homology"/>
<evidence type="ECO:0000259" key="8">
    <source>
        <dbReference type="Pfam" id="PF05504"/>
    </source>
</evidence>
<evidence type="ECO:0000259" key="9">
    <source>
        <dbReference type="Pfam" id="PF25198"/>
    </source>
</evidence>